<evidence type="ECO:0000256" key="5">
    <source>
        <dbReference type="ARBA" id="ARBA00022801"/>
    </source>
</evidence>
<evidence type="ECO:0000256" key="9">
    <source>
        <dbReference type="ARBA" id="ARBA00023242"/>
    </source>
</evidence>
<comment type="caution">
    <text evidence="11">The sequence shown here is derived from an EMBL/GenBank/DDBJ whole genome shotgun (WGS) entry which is preliminary data.</text>
</comment>
<evidence type="ECO:0000313" key="12">
    <source>
        <dbReference type="Proteomes" id="UP001054902"/>
    </source>
</evidence>
<dbReference type="SUPFAM" id="SSF52768">
    <property type="entry name" value="Arginase/deacetylase"/>
    <property type="match status" value="1"/>
</dbReference>
<comment type="similarity">
    <text evidence="2">Belongs to the histone deacetylase family. HD type 2 subfamily.</text>
</comment>
<dbReference type="InterPro" id="IPR023696">
    <property type="entry name" value="Ureohydrolase_dom_sf"/>
</dbReference>
<dbReference type="AlphaFoldDB" id="A0AAD3HDM3"/>
<organism evidence="11 12">
    <name type="scientific">Chaetoceros tenuissimus</name>
    <dbReference type="NCBI Taxonomy" id="426638"/>
    <lineage>
        <taxon>Eukaryota</taxon>
        <taxon>Sar</taxon>
        <taxon>Stramenopiles</taxon>
        <taxon>Ochrophyta</taxon>
        <taxon>Bacillariophyta</taxon>
        <taxon>Coscinodiscophyceae</taxon>
        <taxon>Chaetocerotophycidae</taxon>
        <taxon>Chaetocerotales</taxon>
        <taxon>Chaetocerotaceae</taxon>
        <taxon>Chaetoceros</taxon>
    </lineage>
</organism>
<dbReference type="EC" id="3.5.1.98" evidence="3"/>
<keyword evidence="7" id="KW-0805">Transcription regulation</keyword>
<dbReference type="PANTHER" id="PTHR10625">
    <property type="entry name" value="HISTONE DEACETYLASE HDAC1-RELATED"/>
    <property type="match status" value="1"/>
</dbReference>
<evidence type="ECO:0000256" key="6">
    <source>
        <dbReference type="ARBA" id="ARBA00022853"/>
    </source>
</evidence>
<keyword evidence="6" id="KW-0156">Chromatin regulator</keyword>
<dbReference type="Pfam" id="PF00850">
    <property type="entry name" value="Hist_deacetyl"/>
    <property type="match status" value="1"/>
</dbReference>
<dbReference type="GO" id="GO:0040029">
    <property type="term" value="P:epigenetic regulation of gene expression"/>
    <property type="evidence" value="ECO:0007669"/>
    <property type="project" value="TreeGrafter"/>
</dbReference>
<evidence type="ECO:0000259" key="10">
    <source>
        <dbReference type="Pfam" id="PF00850"/>
    </source>
</evidence>
<proteinExistence type="inferred from homology"/>
<evidence type="ECO:0000256" key="7">
    <source>
        <dbReference type="ARBA" id="ARBA00023015"/>
    </source>
</evidence>
<evidence type="ECO:0000256" key="4">
    <source>
        <dbReference type="ARBA" id="ARBA00022491"/>
    </source>
</evidence>
<comment type="subcellular location">
    <subcellularLocation>
        <location evidence="1">Nucleus</location>
    </subcellularLocation>
</comment>
<accession>A0AAD3HDM3</accession>
<evidence type="ECO:0000256" key="2">
    <source>
        <dbReference type="ARBA" id="ARBA00007738"/>
    </source>
</evidence>
<keyword evidence="9" id="KW-0539">Nucleus</keyword>
<keyword evidence="12" id="KW-1185">Reference proteome</keyword>
<reference evidence="11 12" key="1">
    <citation type="journal article" date="2021" name="Sci. Rep.">
        <title>The genome of the diatom Chaetoceros tenuissimus carries an ancient integrated fragment of an extant virus.</title>
        <authorList>
            <person name="Hongo Y."/>
            <person name="Kimura K."/>
            <person name="Takaki Y."/>
            <person name="Yoshida Y."/>
            <person name="Baba S."/>
            <person name="Kobayashi G."/>
            <person name="Nagasaki K."/>
            <person name="Hano T."/>
            <person name="Tomaru Y."/>
        </authorList>
    </citation>
    <scope>NUCLEOTIDE SEQUENCE [LARGE SCALE GENOMIC DNA]</scope>
    <source>
        <strain evidence="11 12">NIES-3715</strain>
    </source>
</reference>
<sequence length="498" mass="55304">MSSTIDQDTSKEVTSKAHQKAWLLYDSRMEMHADLDPDSHQIERPERIISIIESLSGLSSKIQTNRNSCPFITIESLEPASLETIELVHSKEYIQRLAQTSTMKEEQLKEIKTIDCTIQEEKNMENDEDMYFNSHTFLSARLACAGVIASIEATLSSANAPKRALAIVRPPGHHACFQKAMGFCFFNSVVVAAKHALHTGKSKKVVILDWDIHHGNGTQDLTYEDENILYISMHRYGKKCGDLFFPGSGTPKEVGGNENNLEAIGTNVNLAWTCAHMGNSEYAAAMSELILPLIHGFGADLVLVSCGLDAAKGDLIGDCDLLPSMYYSMTQSILETVGNTVPVVVALEGGYNTSVIAECMSAIALALLNEDWRGEQSASIGNIPKSTDVVSIVEKMDRDCDKEIMQLKKGREALIPVYNYYASESTNRGNVKNSAIKDINKTIRCLKSTPMWHDRDLFQTIPLQFEKVDRVTRQSSRRNKKSVDDVDIMDISFQSMTL</sequence>
<protein>
    <recommendedName>
        <fullName evidence="3">histone deacetylase</fullName>
        <ecNumber evidence="3">3.5.1.98</ecNumber>
    </recommendedName>
</protein>
<keyword evidence="5" id="KW-0378">Hydrolase</keyword>
<dbReference type="InterPro" id="IPR023801">
    <property type="entry name" value="His_deacetylse_dom"/>
</dbReference>
<gene>
    <name evidence="11" type="ORF">CTEN210_16241</name>
</gene>
<dbReference type="Gene3D" id="3.40.800.20">
    <property type="entry name" value="Histone deacetylase domain"/>
    <property type="match status" value="1"/>
</dbReference>
<dbReference type="GO" id="GO:0141221">
    <property type="term" value="F:histone deacetylase activity, hydrolytic mechanism"/>
    <property type="evidence" value="ECO:0007669"/>
    <property type="project" value="UniProtKB-EC"/>
</dbReference>
<evidence type="ECO:0000256" key="3">
    <source>
        <dbReference type="ARBA" id="ARBA00012111"/>
    </source>
</evidence>
<evidence type="ECO:0000256" key="1">
    <source>
        <dbReference type="ARBA" id="ARBA00004123"/>
    </source>
</evidence>
<dbReference type="EMBL" id="BLLK01000069">
    <property type="protein sequence ID" value="GFH59765.1"/>
    <property type="molecule type" value="Genomic_DNA"/>
</dbReference>
<dbReference type="InterPro" id="IPR000286">
    <property type="entry name" value="HDACs"/>
</dbReference>
<name>A0AAD3HDM3_9STRA</name>
<evidence type="ECO:0000313" key="11">
    <source>
        <dbReference type="EMBL" id="GFH59765.1"/>
    </source>
</evidence>
<dbReference type="CDD" id="cd09992">
    <property type="entry name" value="HDAC_classII"/>
    <property type="match status" value="1"/>
</dbReference>
<dbReference type="PRINTS" id="PR01270">
    <property type="entry name" value="HDASUPER"/>
</dbReference>
<dbReference type="InterPro" id="IPR037138">
    <property type="entry name" value="His_deacetylse_dom_sf"/>
</dbReference>
<keyword evidence="8" id="KW-0804">Transcription</keyword>
<keyword evidence="4" id="KW-0678">Repressor</keyword>
<feature type="domain" description="Histone deacetylase" evidence="10">
    <location>
        <begin position="42"/>
        <end position="365"/>
    </location>
</feature>
<dbReference type="GO" id="GO:0000118">
    <property type="term" value="C:histone deacetylase complex"/>
    <property type="evidence" value="ECO:0007669"/>
    <property type="project" value="TreeGrafter"/>
</dbReference>
<evidence type="ECO:0000256" key="8">
    <source>
        <dbReference type="ARBA" id="ARBA00023163"/>
    </source>
</evidence>
<dbReference type="Proteomes" id="UP001054902">
    <property type="component" value="Unassembled WGS sequence"/>
</dbReference>
<dbReference type="PANTHER" id="PTHR10625:SF5">
    <property type="entry name" value="HISTONE DEACETYLASE"/>
    <property type="match status" value="1"/>
</dbReference>